<proteinExistence type="inferred from homology"/>
<dbReference type="AlphaFoldDB" id="A0A223EDZ9"/>
<dbReference type="CDD" id="cd01170">
    <property type="entry name" value="THZ_kinase"/>
    <property type="match status" value="1"/>
</dbReference>
<dbReference type="GO" id="GO:0000287">
    <property type="term" value="F:magnesium ion binding"/>
    <property type="evidence" value="ECO:0007669"/>
    <property type="project" value="UniProtKB-UniRule"/>
</dbReference>
<organism evidence="12 13">
    <name type="scientific">Peribacillus simplex NBRC 15720 = DSM 1321</name>
    <dbReference type="NCBI Taxonomy" id="1349754"/>
    <lineage>
        <taxon>Bacteria</taxon>
        <taxon>Bacillati</taxon>
        <taxon>Bacillota</taxon>
        <taxon>Bacilli</taxon>
        <taxon>Bacillales</taxon>
        <taxon>Bacillaceae</taxon>
        <taxon>Peribacillus</taxon>
    </lineage>
</organism>
<dbReference type="HAMAP" id="MF_00228">
    <property type="entry name" value="Thz_kinase"/>
    <property type="match status" value="1"/>
</dbReference>
<feature type="binding site" evidence="11">
    <location>
        <position position="120"/>
    </location>
    <ligand>
        <name>ATP</name>
        <dbReference type="ChEBI" id="CHEBI:30616"/>
    </ligand>
</feature>
<dbReference type="GO" id="GO:0004417">
    <property type="term" value="F:hydroxyethylthiazole kinase activity"/>
    <property type="evidence" value="ECO:0007669"/>
    <property type="project" value="UniProtKB-UniRule"/>
</dbReference>
<feature type="binding site" evidence="11">
    <location>
        <position position="193"/>
    </location>
    <ligand>
        <name>substrate</name>
    </ligand>
</feature>
<dbReference type="OrthoDB" id="9778146at2"/>
<evidence type="ECO:0000256" key="11">
    <source>
        <dbReference type="HAMAP-Rule" id="MF_00228"/>
    </source>
</evidence>
<feature type="binding site" evidence="11">
    <location>
        <position position="44"/>
    </location>
    <ligand>
        <name>substrate</name>
    </ligand>
</feature>
<comment type="cofactor">
    <cofactor evidence="2 11">
        <name>Mg(2+)</name>
        <dbReference type="ChEBI" id="CHEBI:18420"/>
    </cofactor>
</comment>
<evidence type="ECO:0000313" key="12">
    <source>
        <dbReference type="EMBL" id="ASS93484.1"/>
    </source>
</evidence>
<dbReference type="EMBL" id="CP017704">
    <property type="protein sequence ID" value="ASS93484.1"/>
    <property type="molecule type" value="Genomic_DNA"/>
</dbReference>
<comment type="pathway">
    <text evidence="3 11">Cofactor biosynthesis; thiamine diphosphate biosynthesis; 4-methyl-5-(2-phosphoethyl)-thiazole from 5-(2-hydroxyethyl)-4-methylthiazole: step 1/1.</text>
</comment>
<comment type="similarity">
    <text evidence="11">Belongs to the Thz kinase family.</text>
</comment>
<dbReference type="InterPro" id="IPR000417">
    <property type="entry name" value="Hyethyz_kinase"/>
</dbReference>
<evidence type="ECO:0000313" key="13">
    <source>
        <dbReference type="Proteomes" id="UP000214618"/>
    </source>
</evidence>
<dbReference type="Gene3D" id="3.40.1190.20">
    <property type="match status" value="1"/>
</dbReference>
<evidence type="ECO:0000256" key="10">
    <source>
        <dbReference type="ARBA" id="ARBA00022977"/>
    </source>
</evidence>
<dbReference type="GeneID" id="56472195"/>
<dbReference type="PRINTS" id="PR01099">
    <property type="entry name" value="HYETHTZKNASE"/>
</dbReference>
<dbReference type="GO" id="GO:0005524">
    <property type="term" value="F:ATP binding"/>
    <property type="evidence" value="ECO:0007669"/>
    <property type="project" value="UniProtKB-UniRule"/>
</dbReference>
<dbReference type="InterPro" id="IPR029056">
    <property type="entry name" value="Ribokinase-like"/>
</dbReference>
<dbReference type="SUPFAM" id="SSF53613">
    <property type="entry name" value="Ribokinase-like"/>
    <property type="match status" value="1"/>
</dbReference>
<evidence type="ECO:0000256" key="1">
    <source>
        <dbReference type="ARBA" id="ARBA00001771"/>
    </source>
</evidence>
<dbReference type="RefSeq" id="WP_063232082.1">
    <property type="nucleotide sequence ID" value="NZ_BCVO01000001.1"/>
</dbReference>
<comment type="catalytic activity">
    <reaction evidence="1 11">
        <text>5-(2-hydroxyethyl)-4-methylthiazole + ATP = 4-methyl-5-(2-phosphooxyethyl)-thiazole + ADP + H(+)</text>
        <dbReference type="Rhea" id="RHEA:24212"/>
        <dbReference type="ChEBI" id="CHEBI:15378"/>
        <dbReference type="ChEBI" id="CHEBI:17957"/>
        <dbReference type="ChEBI" id="CHEBI:30616"/>
        <dbReference type="ChEBI" id="CHEBI:58296"/>
        <dbReference type="ChEBI" id="CHEBI:456216"/>
        <dbReference type="EC" id="2.7.1.50"/>
    </reaction>
</comment>
<sequence>MKVSAADLFVKVRERKPLVHQITNFVTVNDCANATLAIGGSPVMTSSPREVADMVKLADALVLNFGTIDDKALEAMEIAGKTANALDIPVILDPVGVGATSYRTEQVKELLSKVTFQIIRGNASEILSLMGGDTVTRGVDSGELAISNAELAARAANKLNSIVVVSGARDAVSDGKHTSIIDNGNLLLTNVTGTGCMSTALIGTFSGVTDDFYSAAIAGISTMSISGELAAANLQKDEGTGTFRVRLIDAISRMDKEIWMHEVKINEEVPN</sequence>
<dbReference type="NCBIfam" id="NF006830">
    <property type="entry name" value="PRK09355.1"/>
    <property type="match status" value="1"/>
</dbReference>
<keyword evidence="4 11" id="KW-0808">Transferase</keyword>
<dbReference type="Pfam" id="PF02110">
    <property type="entry name" value="HK"/>
    <property type="match status" value="1"/>
</dbReference>
<keyword evidence="10 11" id="KW-0784">Thiamine biosynthesis</keyword>
<evidence type="ECO:0000256" key="3">
    <source>
        <dbReference type="ARBA" id="ARBA00004868"/>
    </source>
</evidence>
<evidence type="ECO:0000256" key="5">
    <source>
        <dbReference type="ARBA" id="ARBA00022723"/>
    </source>
</evidence>
<dbReference type="NCBIfam" id="TIGR00694">
    <property type="entry name" value="thiM"/>
    <property type="match status" value="1"/>
</dbReference>
<keyword evidence="9 11" id="KW-0460">Magnesium</keyword>
<gene>
    <name evidence="11" type="primary">thiM</name>
    <name evidence="12" type="ORF">BS1321_05560</name>
</gene>
<dbReference type="PIRSF" id="PIRSF000513">
    <property type="entry name" value="Thz_kinase"/>
    <property type="match status" value="1"/>
</dbReference>
<protein>
    <recommendedName>
        <fullName evidence="11">Hydroxyethylthiazole kinase</fullName>
        <ecNumber evidence="11">2.7.1.50</ecNumber>
    </recommendedName>
    <alternativeName>
        <fullName evidence="11">4-methyl-5-beta-hydroxyethylthiazole kinase</fullName>
        <shortName evidence="11">TH kinase</shortName>
        <shortName evidence="11">Thz kinase</shortName>
    </alternativeName>
</protein>
<evidence type="ECO:0000256" key="6">
    <source>
        <dbReference type="ARBA" id="ARBA00022741"/>
    </source>
</evidence>
<dbReference type="GO" id="GO:0009229">
    <property type="term" value="P:thiamine diphosphate biosynthetic process"/>
    <property type="evidence" value="ECO:0007669"/>
    <property type="project" value="UniProtKB-UniRule"/>
</dbReference>
<evidence type="ECO:0000256" key="8">
    <source>
        <dbReference type="ARBA" id="ARBA00022840"/>
    </source>
</evidence>
<dbReference type="GO" id="GO:0009228">
    <property type="term" value="P:thiamine biosynthetic process"/>
    <property type="evidence" value="ECO:0007669"/>
    <property type="project" value="UniProtKB-KW"/>
</dbReference>
<dbReference type="Proteomes" id="UP000214618">
    <property type="component" value="Chromosome"/>
</dbReference>
<evidence type="ECO:0000256" key="4">
    <source>
        <dbReference type="ARBA" id="ARBA00022679"/>
    </source>
</evidence>
<accession>A0A223EDZ9</accession>
<evidence type="ECO:0000256" key="2">
    <source>
        <dbReference type="ARBA" id="ARBA00001946"/>
    </source>
</evidence>
<keyword evidence="5 11" id="KW-0479">Metal-binding</keyword>
<evidence type="ECO:0000256" key="9">
    <source>
        <dbReference type="ARBA" id="ARBA00022842"/>
    </source>
</evidence>
<keyword evidence="7 11" id="KW-0418">Kinase</keyword>
<reference evidence="12 13" key="1">
    <citation type="submission" date="2016-10" db="EMBL/GenBank/DDBJ databases">
        <title>The whole genome sequencing and assembly of Bacillus simplex DSM 1321 strain.</title>
        <authorList>
            <person name="Park M.-K."/>
            <person name="Lee Y.-J."/>
            <person name="Yi H."/>
            <person name="Bahn Y.-S."/>
            <person name="Kim J.F."/>
            <person name="Lee D.-W."/>
        </authorList>
    </citation>
    <scope>NUCLEOTIDE SEQUENCE [LARGE SCALE GENOMIC DNA]</scope>
    <source>
        <strain evidence="12 13">DSM 1321</strain>
    </source>
</reference>
<dbReference type="EC" id="2.7.1.50" evidence="11"/>
<dbReference type="UniPathway" id="UPA00060">
    <property type="reaction ID" value="UER00139"/>
</dbReference>
<evidence type="ECO:0000256" key="7">
    <source>
        <dbReference type="ARBA" id="ARBA00022777"/>
    </source>
</evidence>
<feature type="binding site" evidence="11">
    <location>
        <position position="166"/>
    </location>
    <ligand>
        <name>ATP</name>
        <dbReference type="ChEBI" id="CHEBI:30616"/>
    </ligand>
</feature>
<name>A0A223EDZ9_9BACI</name>
<comment type="function">
    <text evidence="11">Catalyzes the phosphorylation of the hydroxyl group of 4-methyl-5-beta-hydroxyethylthiazole (THZ).</text>
</comment>
<keyword evidence="8 11" id="KW-0067">ATP-binding</keyword>
<keyword evidence="6 11" id="KW-0547">Nucleotide-binding</keyword>